<organism evidence="2 3">
    <name type="scientific">Gymnopilus junonius</name>
    <name type="common">Spectacular rustgill mushroom</name>
    <name type="synonym">Gymnopilus spectabilis subsp. junonius</name>
    <dbReference type="NCBI Taxonomy" id="109634"/>
    <lineage>
        <taxon>Eukaryota</taxon>
        <taxon>Fungi</taxon>
        <taxon>Dikarya</taxon>
        <taxon>Basidiomycota</taxon>
        <taxon>Agaricomycotina</taxon>
        <taxon>Agaricomycetes</taxon>
        <taxon>Agaricomycetidae</taxon>
        <taxon>Agaricales</taxon>
        <taxon>Agaricineae</taxon>
        <taxon>Hymenogastraceae</taxon>
        <taxon>Gymnopilus</taxon>
    </lineage>
</organism>
<sequence>MTHLQMLFPMCCLSVIMVTVLTWKHAFAVPVMDAASIGLSGVGGDFEPLLHTLQPVAVGAEQGLENGTGDLKATVKDTGSALDHLINASGDILSNVEAVRDAVIIGIIIEGSGAAGVTRTTADQSSNLCQL</sequence>
<gene>
    <name evidence="2" type="ORF">CPB84DRAFT_1743319</name>
</gene>
<keyword evidence="3" id="KW-1185">Reference proteome</keyword>
<reference evidence="2" key="1">
    <citation type="submission" date="2020-11" db="EMBL/GenBank/DDBJ databases">
        <authorList>
            <consortium name="DOE Joint Genome Institute"/>
            <person name="Ahrendt S."/>
            <person name="Riley R."/>
            <person name="Andreopoulos W."/>
            <person name="LaButti K."/>
            <person name="Pangilinan J."/>
            <person name="Ruiz-duenas F.J."/>
            <person name="Barrasa J.M."/>
            <person name="Sanchez-Garcia M."/>
            <person name="Camarero S."/>
            <person name="Miyauchi S."/>
            <person name="Serrano A."/>
            <person name="Linde D."/>
            <person name="Babiker R."/>
            <person name="Drula E."/>
            <person name="Ayuso-Fernandez I."/>
            <person name="Pacheco R."/>
            <person name="Padilla G."/>
            <person name="Ferreira P."/>
            <person name="Barriuso J."/>
            <person name="Kellner H."/>
            <person name="Castanera R."/>
            <person name="Alfaro M."/>
            <person name="Ramirez L."/>
            <person name="Pisabarro A.G."/>
            <person name="Kuo A."/>
            <person name="Tritt A."/>
            <person name="Lipzen A."/>
            <person name="He G."/>
            <person name="Yan M."/>
            <person name="Ng V."/>
            <person name="Cullen D."/>
            <person name="Martin F."/>
            <person name="Rosso M.-N."/>
            <person name="Henrissat B."/>
            <person name="Hibbett D."/>
            <person name="Martinez A.T."/>
            <person name="Grigoriev I.V."/>
        </authorList>
    </citation>
    <scope>NUCLEOTIDE SEQUENCE</scope>
    <source>
        <strain evidence="2">AH 44721</strain>
    </source>
</reference>
<evidence type="ECO:0000313" key="3">
    <source>
        <dbReference type="Proteomes" id="UP000724874"/>
    </source>
</evidence>
<feature type="signal peptide" evidence="1">
    <location>
        <begin position="1"/>
        <end position="28"/>
    </location>
</feature>
<keyword evidence="1" id="KW-0732">Signal</keyword>
<protein>
    <submittedName>
        <fullName evidence="2">Uncharacterized protein</fullName>
    </submittedName>
</protein>
<accession>A0A9P5NXS8</accession>
<proteinExistence type="predicted"/>
<dbReference type="EMBL" id="JADNYJ010000006">
    <property type="protein sequence ID" value="KAF8910447.1"/>
    <property type="molecule type" value="Genomic_DNA"/>
</dbReference>
<feature type="chain" id="PRO_5040325015" evidence="1">
    <location>
        <begin position="29"/>
        <end position="131"/>
    </location>
</feature>
<comment type="caution">
    <text evidence="2">The sequence shown here is derived from an EMBL/GenBank/DDBJ whole genome shotgun (WGS) entry which is preliminary data.</text>
</comment>
<name>A0A9P5NXS8_GYMJU</name>
<dbReference type="AlphaFoldDB" id="A0A9P5NXS8"/>
<evidence type="ECO:0000256" key="1">
    <source>
        <dbReference type="SAM" id="SignalP"/>
    </source>
</evidence>
<evidence type="ECO:0000313" key="2">
    <source>
        <dbReference type="EMBL" id="KAF8910447.1"/>
    </source>
</evidence>
<dbReference type="Proteomes" id="UP000724874">
    <property type="component" value="Unassembled WGS sequence"/>
</dbReference>